<protein>
    <submittedName>
        <fullName evidence="1">Uncharacterized protein</fullName>
    </submittedName>
</protein>
<sequence>MAEATFDFLDLSTCNDDQYQPIGNRDWYAHGEEKSVFDQQPVEASTIAAAALAARRVTGNDKYLNVFDRARGWFFGHNSLSLSLADPENGSCCDGLSPSGLNHNQGAESTLAYLWTELLSGELELNRKNEPSENSKLTLSSVD</sequence>
<evidence type="ECO:0000313" key="2">
    <source>
        <dbReference type="Proteomes" id="UP000315003"/>
    </source>
</evidence>
<dbReference type="OrthoDB" id="9765330at2"/>
<dbReference type="SUPFAM" id="SSF48208">
    <property type="entry name" value="Six-hairpin glycosidases"/>
    <property type="match status" value="1"/>
</dbReference>
<keyword evidence="2" id="KW-1185">Reference proteome</keyword>
<dbReference type="Proteomes" id="UP000315003">
    <property type="component" value="Chromosome"/>
</dbReference>
<dbReference type="AlphaFoldDB" id="A0A517SWP8"/>
<accession>A0A517SWP8</accession>
<organism evidence="1 2">
    <name type="scientific">Stieleria bergensis</name>
    <dbReference type="NCBI Taxonomy" id="2528025"/>
    <lineage>
        <taxon>Bacteria</taxon>
        <taxon>Pseudomonadati</taxon>
        <taxon>Planctomycetota</taxon>
        <taxon>Planctomycetia</taxon>
        <taxon>Pirellulales</taxon>
        <taxon>Pirellulaceae</taxon>
        <taxon>Stieleria</taxon>
    </lineage>
</organism>
<reference evidence="1 2" key="1">
    <citation type="submission" date="2019-02" db="EMBL/GenBank/DDBJ databases">
        <title>Deep-cultivation of Planctomycetes and their phenomic and genomic characterization uncovers novel biology.</title>
        <authorList>
            <person name="Wiegand S."/>
            <person name="Jogler M."/>
            <person name="Boedeker C."/>
            <person name="Pinto D."/>
            <person name="Vollmers J."/>
            <person name="Rivas-Marin E."/>
            <person name="Kohn T."/>
            <person name="Peeters S.H."/>
            <person name="Heuer A."/>
            <person name="Rast P."/>
            <person name="Oberbeckmann S."/>
            <person name="Bunk B."/>
            <person name="Jeske O."/>
            <person name="Meyerdierks A."/>
            <person name="Storesund J.E."/>
            <person name="Kallscheuer N."/>
            <person name="Luecker S."/>
            <person name="Lage O.M."/>
            <person name="Pohl T."/>
            <person name="Merkel B.J."/>
            <person name="Hornburger P."/>
            <person name="Mueller R.-W."/>
            <person name="Bruemmer F."/>
            <person name="Labrenz M."/>
            <person name="Spormann A.M."/>
            <person name="Op den Camp H."/>
            <person name="Overmann J."/>
            <person name="Amann R."/>
            <person name="Jetten M.S.M."/>
            <person name="Mascher T."/>
            <person name="Medema M.H."/>
            <person name="Devos D.P."/>
            <person name="Kaster A.-K."/>
            <person name="Ovreas L."/>
            <person name="Rohde M."/>
            <person name="Galperin M.Y."/>
            <person name="Jogler C."/>
        </authorList>
    </citation>
    <scope>NUCLEOTIDE SEQUENCE [LARGE SCALE GENOMIC DNA]</scope>
    <source>
        <strain evidence="1 2">SV_7m_r</strain>
    </source>
</reference>
<gene>
    <name evidence="1" type="ORF">SV7mr_30260</name>
</gene>
<dbReference type="EMBL" id="CP036272">
    <property type="protein sequence ID" value="QDT60503.1"/>
    <property type="molecule type" value="Genomic_DNA"/>
</dbReference>
<name>A0A517SWP8_9BACT</name>
<dbReference type="RefSeq" id="WP_145273288.1">
    <property type="nucleotide sequence ID" value="NZ_CP036272.1"/>
</dbReference>
<proteinExistence type="predicted"/>
<dbReference type="InterPro" id="IPR008928">
    <property type="entry name" value="6-hairpin_glycosidase_sf"/>
</dbReference>
<dbReference type="GO" id="GO:0005975">
    <property type="term" value="P:carbohydrate metabolic process"/>
    <property type="evidence" value="ECO:0007669"/>
    <property type="project" value="InterPro"/>
</dbReference>
<evidence type="ECO:0000313" key="1">
    <source>
        <dbReference type="EMBL" id="QDT60503.1"/>
    </source>
</evidence>